<dbReference type="SUPFAM" id="SSF46689">
    <property type="entry name" value="Homeodomain-like"/>
    <property type="match status" value="1"/>
</dbReference>
<keyword evidence="1" id="KW-0805">Transcription regulation</keyword>
<dbReference type="InterPro" id="IPR041478">
    <property type="entry name" value="TetR_C_27"/>
</dbReference>
<organism evidence="6 7">
    <name type="scientific">Sphingomonas suaedae</name>
    <dbReference type="NCBI Taxonomy" id="2599297"/>
    <lineage>
        <taxon>Bacteria</taxon>
        <taxon>Pseudomonadati</taxon>
        <taxon>Pseudomonadota</taxon>
        <taxon>Alphaproteobacteria</taxon>
        <taxon>Sphingomonadales</taxon>
        <taxon>Sphingomonadaceae</taxon>
        <taxon>Sphingomonas</taxon>
    </lineage>
</organism>
<evidence type="ECO:0000256" key="2">
    <source>
        <dbReference type="ARBA" id="ARBA00023125"/>
    </source>
</evidence>
<sequence>MNNAPIADDPVRARILDAAVEQLRRYGGAKTNVVDIARAMGTSHTTLYRHFRSKAEIFDAVVEQAMRDEAAMASAFVEADGPAAERLEAMVLALQTRKRERLAGDPEIYALYRRIMEERPEIIAAYGRAMTGLVERILDDGVQRGEFRIDDVATAAGVVRDAVTVFVHPVHVEAAMRAGLPIEDMARAVVRTLVKAFAA</sequence>
<keyword evidence="3" id="KW-0804">Transcription</keyword>
<dbReference type="SUPFAM" id="SSF48498">
    <property type="entry name" value="Tetracyclin repressor-like, C-terminal domain"/>
    <property type="match status" value="1"/>
</dbReference>
<dbReference type="RefSeq" id="WP_145847420.1">
    <property type="nucleotide sequence ID" value="NZ_CP042239.1"/>
</dbReference>
<dbReference type="KEGG" id="ssua:FPZ54_11685"/>
<protein>
    <submittedName>
        <fullName evidence="6">TetR/AcrR family transcriptional regulator</fullName>
    </submittedName>
</protein>
<evidence type="ECO:0000313" key="6">
    <source>
        <dbReference type="EMBL" id="QDX26617.1"/>
    </source>
</evidence>
<evidence type="ECO:0000313" key="7">
    <source>
        <dbReference type="Proteomes" id="UP000318055"/>
    </source>
</evidence>
<dbReference type="AlphaFoldDB" id="A0A518RGM6"/>
<keyword evidence="7" id="KW-1185">Reference proteome</keyword>
<dbReference type="InterPro" id="IPR050109">
    <property type="entry name" value="HTH-type_TetR-like_transc_reg"/>
</dbReference>
<keyword evidence="2 4" id="KW-0238">DNA-binding</keyword>
<evidence type="ECO:0000259" key="5">
    <source>
        <dbReference type="PROSITE" id="PS50977"/>
    </source>
</evidence>
<dbReference type="GO" id="GO:0000976">
    <property type="term" value="F:transcription cis-regulatory region binding"/>
    <property type="evidence" value="ECO:0007669"/>
    <property type="project" value="TreeGrafter"/>
</dbReference>
<dbReference type="InterPro" id="IPR036271">
    <property type="entry name" value="Tet_transcr_reg_TetR-rel_C_sf"/>
</dbReference>
<evidence type="ECO:0000256" key="3">
    <source>
        <dbReference type="ARBA" id="ARBA00023163"/>
    </source>
</evidence>
<feature type="domain" description="HTH tetR-type" evidence="5">
    <location>
        <begin position="9"/>
        <end position="69"/>
    </location>
</feature>
<name>A0A518RGM6_9SPHN</name>
<accession>A0A518RGM6</accession>
<dbReference type="EMBL" id="CP042239">
    <property type="protein sequence ID" value="QDX26617.1"/>
    <property type="molecule type" value="Genomic_DNA"/>
</dbReference>
<evidence type="ECO:0000256" key="4">
    <source>
        <dbReference type="PROSITE-ProRule" id="PRU00335"/>
    </source>
</evidence>
<dbReference type="Gene3D" id="1.10.357.10">
    <property type="entry name" value="Tetracycline Repressor, domain 2"/>
    <property type="match status" value="1"/>
</dbReference>
<gene>
    <name evidence="6" type="ORF">FPZ54_11685</name>
</gene>
<dbReference type="PRINTS" id="PR00455">
    <property type="entry name" value="HTHTETR"/>
</dbReference>
<dbReference type="Proteomes" id="UP000318055">
    <property type="component" value="Chromosome"/>
</dbReference>
<feature type="DNA-binding region" description="H-T-H motif" evidence="4">
    <location>
        <begin position="32"/>
        <end position="51"/>
    </location>
</feature>
<evidence type="ECO:0000256" key="1">
    <source>
        <dbReference type="ARBA" id="ARBA00023015"/>
    </source>
</evidence>
<proteinExistence type="predicted"/>
<dbReference type="GO" id="GO:0003700">
    <property type="term" value="F:DNA-binding transcription factor activity"/>
    <property type="evidence" value="ECO:0007669"/>
    <property type="project" value="TreeGrafter"/>
</dbReference>
<dbReference type="PANTHER" id="PTHR30055">
    <property type="entry name" value="HTH-TYPE TRANSCRIPTIONAL REGULATOR RUTR"/>
    <property type="match status" value="1"/>
</dbReference>
<dbReference type="Pfam" id="PF17935">
    <property type="entry name" value="TetR_C_27"/>
    <property type="match status" value="1"/>
</dbReference>
<dbReference type="Pfam" id="PF00440">
    <property type="entry name" value="TetR_N"/>
    <property type="match status" value="1"/>
</dbReference>
<dbReference type="OrthoDB" id="9802802at2"/>
<dbReference type="PROSITE" id="PS50977">
    <property type="entry name" value="HTH_TETR_2"/>
    <property type="match status" value="1"/>
</dbReference>
<reference evidence="6 7" key="1">
    <citation type="submission" date="2019-07" db="EMBL/GenBank/DDBJ databases">
        <title>Sphingomonas alkalisoli sp. nov., isolated from rhizosphere soil of Suaedae salsa.</title>
        <authorList>
            <person name="Zhang H."/>
            <person name="Xu L."/>
            <person name="Zhang J.-X."/>
            <person name="Sun J.-Q."/>
        </authorList>
    </citation>
    <scope>NUCLEOTIDE SEQUENCE [LARGE SCALE GENOMIC DNA]</scope>
    <source>
        <strain evidence="6 7">XS-10</strain>
    </source>
</reference>
<dbReference type="PANTHER" id="PTHR30055:SF151">
    <property type="entry name" value="TRANSCRIPTIONAL REGULATORY PROTEIN"/>
    <property type="match status" value="1"/>
</dbReference>
<dbReference type="InterPro" id="IPR001647">
    <property type="entry name" value="HTH_TetR"/>
</dbReference>
<dbReference type="InterPro" id="IPR009057">
    <property type="entry name" value="Homeodomain-like_sf"/>
</dbReference>